<dbReference type="InterPro" id="IPR051686">
    <property type="entry name" value="Lipoprotein_DolP"/>
</dbReference>
<feature type="signal peptide" evidence="1">
    <location>
        <begin position="1"/>
        <end position="33"/>
    </location>
</feature>
<feature type="chain" id="PRO_5045177111" evidence="1">
    <location>
        <begin position="34"/>
        <end position="118"/>
    </location>
</feature>
<dbReference type="Pfam" id="PF04972">
    <property type="entry name" value="BON"/>
    <property type="match status" value="1"/>
</dbReference>
<keyword evidence="1" id="KW-0732">Signal</keyword>
<evidence type="ECO:0000259" key="2">
    <source>
        <dbReference type="PROSITE" id="PS50914"/>
    </source>
</evidence>
<proteinExistence type="predicted"/>
<dbReference type="Gene3D" id="3.30.1340.30">
    <property type="match status" value="1"/>
</dbReference>
<feature type="domain" description="BON" evidence="2">
    <location>
        <begin position="50"/>
        <end position="118"/>
    </location>
</feature>
<organism evidence="3 4">
    <name type="scientific">Ideonella margarita</name>
    <dbReference type="NCBI Taxonomy" id="2984191"/>
    <lineage>
        <taxon>Bacteria</taxon>
        <taxon>Pseudomonadati</taxon>
        <taxon>Pseudomonadota</taxon>
        <taxon>Betaproteobacteria</taxon>
        <taxon>Burkholderiales</taxon>
        <taxon>Sphaerotilaceae</taxon>
        <taxon>Ideonella</taxon>
    </lineage>
</organism>
<accession>A0ABU9CB23</accession>
<gene>
    <name evidence="3" type="ORF">AACH00_16185</name>
</gene>
<dbReference type="EMBL" id="JBBUTI010000012">
    <property type="protein sequence ID" value="MEK8047899.1"/>
    <property type="molecule type" value="Genomic_DNA"/>
</dbReference>
<evidence type="ECO:0000256" key="1">
    <source>
        <dbReference type="SAM" id="SignalP"/>
    </source>
</evidence>
<dbReference type="PROSITE" id="PS51257">
    <property type="entry name" value="PROKAR_LIPOPROTEIN"/>
    <property type="match status" value="1"/>
</dbReference>
<dbReference type="PANTHER" id="PTHR34606:SF15">
    <property type="entry name" value="BON DOMAIN-CONTAINING PROTEIN"/>
    <property type="match status" value="1"/>
</dbReference>
<dbReference type="InterPro" id="IPR007055">
    <property type="entry name" value="BON_dom"/>
</dbReference>
<dbReference type="PANTHER" id="PTHR34606">
    <property type="entry name" value="BON DOMAIN-CONTAINING PROTEIN"/>
    <property type="match status" value="1"/>
</dbReference>
<evidence type="ECO:0000313" key="4">
    <source>
        <dbReference type="Proteomes" id="UP001379945"/>
    </source>
</evidence>
<protein>
    <submittedName>
        <fullName evidence="3">BON domain-containing protein</fullName>
    </submittedName>
</protein>
<dbReference type="RefSeq" id="WP_341400209.1">
    <property type="nucleotide sequence ID" value="NZ_JBBUTI010000012.1"/>
</dbReference>
<dbReference type="PROSITE" id="PS50914">
    <property type="entry name" value="BON"/>
    <property type="match status" value="1"/>
</dbReference>
<evidence type="ECO:0000313" key="3">
    <source>
        <dbReference type="EMBL" id="MEK8047899.1"/>
    </source>
</evidence>
<dbReference type="Proteomes" id="UP001379945">
    <property type="component" value="Unassembled WGS sequence"/>
</dbReference>
<reference evidence="3 4" key="1">
    <citation type="submission" date="2024-04" db="EMBL/GenBank/DDBJ databases">
        <title>Novel species of the genus Ideonella isolated from streams.</title>
        <authorList>
            <person name="Lu H."/>
        </authorList>
    </citation>
    <scope>NUCLEOTIDE SEQUENCE [LARGE SCALE GENOMIC DNA]</scope>
    <source>
        <strain evidence="3 4">LYT19W</strain>
    </source>
</reference>
<name>A0ABU9CB23_9BURK</name>
<comment type="caution">
    <text evidence="3">The sequence shown here is derived from an EMBL/GenBank/DDBJ whole genome shotgun (WGS) entry which is preliminary data.</text>
</comment>
<sequence length="118" mass="12454">MPTRTASLRFATTLATTLYAALLLAGCSKPAEAIVAAAGPMASVPAANVSDIDVTEHVKTALQRNERLQGFNITVETTNGDVRMNGVLNTQAQIDEALMVARNAEGVHALHDELTLKP</sequence>
<keyword evidence="4" id="KW-1185">Reference proteome</keyword>